<dbReference type="InterPro" id="IPR000531">
    <property type="entry name" value="Beta-barrel_TonB"/>
</dbReference>
<keyword evidence="4" id="KW-0410">Iron transport</keyword>
<comment type="similarity">
    <text evidence="11 12">Belongs to the TonB-dependent receptor family.</text>
</comment>
<keyword evidence="5 11" id="KW-0812">Transmembrane</keyword>
<sequence>MSALSQATLERLNIQDIGRVAQLTPNVTLTEGSGTVAGVSAFIRGIGNQDPLLSLDTPIGIYLDGVYNGRVGAAGNFDLVDLERVEVLRGPQGTLFGRNTTGGAISLITRQPLDETRIQAKGGYGSYDEWYGRISMDTGLLGDSGVKANFVYLHRQRDGVVDNINAPDRLDPGALNVDALYGKLAGDWGDLRAMVTFDYNDRRGVPLAFQIAAVTDMGGEYYAQSPGLGGDALSVVGDRRLKTINQETTPGQVSKVWGTAMTLEYDVSDAVTLKSITSYRKFRSSQPTRYAEPNLLGPVVTDFTTFAFETQRVTPFSAPQNVSQHQVSEEFQILGRTDRLQYVAGLYYFQEKYAELNPNFFTVLLGDFDGPGGLPPLGLNQNPILDYNGKATSYAAFGQATYTPPILDERLDVTLGIRQTKDKKSIDVRNFAFPGATPTLTSKSDTFNNTSYNATIDYKWTDDVMTYARIGTGYRSGGFNARGGAQTFRPEKATTYEVGLKSEFFDRRLRVNAAGFYTRYRDLQVAQFSGGMGFAENANANYPGFEIEVTAAPIEGLTLDASIGYVDPEYTSFPQPNPDPNGPAVIDIADIAKFPYVPKTTTHWGAEYALPAFDWGQLSFRVDYATSSKRWFHASNLPNLNPLNDFIVDPGQKNLSARITLADVAIGGGTAEISGWADNLTNHDNVTAGIDFGPFLGIAGRNYGMPRRFGVDLKFTY</sequence>
<evidence type="ECO:0000256" key="12">
    <source>
        <dbReference type="RuleBase" id="RU003357"/>
    </source>
</evidence>
<dbReference type="InterPro" id="IPR039426">
    <property type="entry name" value="TonB-dep_rcpt-like"/>
</dbReference>
<evidence type="ECO:0000256" key="2">
    <source>
        <dbReference type="ARBA" id="ARBA00022448"/>
    </source>
</evidence>
<dbReference type="GO" id="GO:0006826">
    <property type="term" value="P:iron ion transport"/>
    <property type="evidence" value="ECO:0007669"/>
    <property type="project" value="UniProtKB-KW"/>
</dbReference>
<feature type="domain" description="TonB-dependent receptor-like beta-barrel" evidence="13">
    <location>
        <begin position="245"/>
        <end position="637"/>
    </location>
</feature>
<gene>
    <name evidence="15" type="ORF">SAMN06295912_11454</name>
</gene>
<dbReference type="AlphaFoldDB" id="A0A239GZK5"/>
<keyword evidence="3 11" id="KW-1134">Transmembrane beta strand</keyword>
<keyword evidence="9 11" id="KW-0472">Membrane</keyword>
<feature type="domain" description="TonB-dependent receptor plug" evidence="14">
    <location>
        <begin position="2"/>
        <end position="104"/>
    </location>
</feature>
<dbReference type="PANTHER" id="PTHR32552:SF81">
    <property type="entry name" value="TONB-DEPENDENT OUTER MEMBRANE RECEPTOR"/>
    <property type="match status" value="1"/>
</dbReference>
<dbReference type="EMBL" id="FZOS01000014">
    <property type="protein sequence ID" value="SNS74341.1"/>
    <property type="molecule type" value="Genomic_DNA"/>
</dbReference>
<evidence type="ECO:0000259" key="13">
    <source>
        <dbReference type="Pfam" id="PF00593"/>
    </source>
</evidence>
<evidence type="ECO:0000256" key="3">
    <source>
        <dbReference type="ARBA" id="ARBA00022452"/>
    </source>
</evidence>
<proteinExistence type="inferred from homology"/>
<keyword evidence="8 12" id="KW-0798">TonB box</keyword>
<evidence type="ECO:0000313" key="15">
    <source>
        <dbReference type="EMBL" id="SNS74341.1"/>
    </source>
</evidence>
<dbReference type="SUPFAM" id="SSF56935">
    <property type="entry name" value="Porins"/>
    <property type="match status" value="1"/>
</dbReference>
<keyword evidence="7" id="KW-0406">Ion transport</keyword>
<dbReference type="Proteomes" id="UP000198281">
    <property type="component" value="Unassembled WGS sequence"/>
</dbReference>
<dbReference type="GO" id="GO:0009279">
    <property type="term" value="C:cell outer membrane"/>
    <property type="evidence" value="ECO:0007669"/>
    <property type="project" value="UniProtKB-SubCell"/>
</dbReference>
<keyword evidence="10 11" id="KW-0998">Cell outer membrane</keyword>
<comment type="subcellular location">
    <subcellularLocation>
        <location evidence="1 11">Cell outer membrane</location>
        <topology evidence="1 11">Multi-pass membrane protein</topology>
    </subcellularLocation>
</comment>
<evidence type="ECO:0000256" key="9">
    <source>
        <dbReference type="ARBA" id="ARBA00023136"/>
    </source>
</evidence>
<evidence type="ECO:0000256" key="6">
    <source>
        <dbReference type="ARBA" id="ARBA00023004"/>
    </source>
</evidence>
<keyword evidence="16" id="KW-1185">Reference proteome</keyword>
<evidence type="ECO:0000256" key="10">
    <source>
        <dbReference type="ARBA" id="ARBA00023237"/>
    </source>
</evidence>
<evidence type="ECO:0000256" key="7">
    <source>
        <dbReference type="ARBA" id="ARBA00023065"/>
    </source>
</evidence>
<name>A0A239GZK5_9SPHN</name>
<dbReference type="Pfam" id="PF07715">
    <property type="entry name" value="Plug"/>
    <property type="match status" value="1"/>
</dbReference>
<evidence type="ECO:0000256" key="8">
    <source>
        <dbReference type="ARBA" id="ARBA00023077"/>
    </source>
</evidence>
<evidence type="ECO:0000256" key="4">
    <source>
        <dbReference type="ARBA" id="ARBA00022496"/>
    </source>
</evidence>
<keyword evidence="6" id="KW-0408">Iron</keyword>
<reference evidence="16" key="1">
    <citation type="submission" date="2017-06" db="EMBL/GenBank/DDBJ databases">
        <authorList>
            <person name="Varghese N."/>
            <person name="Submissions S."/>
        </authorList>
    </citation>
    <scope>NUCLEOTIDE SEQUENCE [LARGE SCALE GENOMIC DNA]</scope>
    <source>
        <strain evidence="16">LNB2</strain>
    </source>
</reference>
<dbReference type="PANTHER" id="PTHR32552">
    <property type="entry name" value="FERRICHROME IRON RECEPTOR-RELATED"/>
    <property type="match status" value="1"/>
</dbReference>
<evidence type="ECO:0000259" key="14">
    <source>
        <dbReference type="Pfam" id="PF07715"/>
    </source>
</evidence>
<dbReference type="InterPro" id="IPR036942">
    <property type="entry name" value="Beta-barrel_TonB_sf"/>
</dbReference>
<dbReference type="Pfam" id="PF00593">
    <property type="entry name" value="TonB_dep_Rec_b-barrel"/>
    <property type="match status" value="1"/>
</dbReference>
<evidence type="ECO:0000256" key="5">
    <source>
        <dbReference type="ARBA" id="ARBA00022692"/>
    </source>
</evidence>
<dbReference type="Gene3D" id="2.40.170.20">
    <property type="entry name" value="TonB-dependent receptor, beta-barrel domain"/>
    <property type="match status" value="1"/>
</dbReference>
<evidence type="ECO:0000256" key="1">
    <source>
        <dbReference type="ARBA" id="ARBA00004571"/>
    </source>
</evidence>
<accession>A0A239GZK5</accession>
<evidence type="ECO:0000313" key="16">
    <source>
        <dbReference type="Proteomes" id="UP000198281"/>
    </source>
</evidence>
<keyword evidence="2 11" id="KW-0813">Transport</keyword>
<dbReference type="InterPro" id="IPR012910">
    <property type="entry name" value="Plug_dom"/>
</dbReference>
<evidence type="ECO:0000256" key="11">
    <source>
        <dbReference type="PROSITE-ProRule" id="PRU01360"/>
    </source>
</evidence>
<protein>
    <submittedName>
        <fullName evidence="15">Iron complex outermembrane recepter protein</fullName>
    </submittedName>
</protein>
<dbReference type="OrthoDB" id="9760333at2"/>
<dbReference type="PROSITE" id="PS52016">
    <property type="entry name" value="TONB_DEPENDENT_REC_3"/>
    <property type="match status" value="1"/>
</dbReference>
<organism evidence="15 16">
    <name type="scientific">Edaphosphingomonas laterariae</name>
    <dbReference type="NCBI Taxonomy" id="861865"/>
    <lineage>
        <taxon>Bacteria</taxon>
        <taxon>Pseudomonadati</taxon>
        <taxon>Pseudomonadota</taxon>
        <taxon>Alphaproteobacteria</taxon>
        <taxon>Sphingomonadales</taxon>
        <taxon>Rhizorhabdaceae</taxon>
        <taxon>Edaphosphingomonas</taxon>
    </lineage>
</organism>